<keyword evidence="9" id="KW-0472">Membrane</keyword>
<keyword evidence="4" id="KW-0479">Metal-binding</keyword>
<evidence type="ECO:0000256" key="9">
    <source>
        <dbReference type="ARBA" id="ARBA00023136"/>
    </source>
</evidence>
<reference evidence="14" key="1">
    <citation type="submission" date="2023-05" db="EMBL/GenBank/DDBJ databases">
        <authorList>
            <person name="Huff M."/>
        </authorList>
    </citation>
    <scope>NUCLEOTIDE SEQUENCE</scope>
</reference>
<keyword evidence="2" id="KW-0813">Transport</keyword>
<dbReference type="Proteomes" id="UP000834106">
    <property type="component" value="Chromosome 21"/>
</dbReference>
<dbReference type="GO" id="GO:0009610">
    <property type="term" value="P:response to symbiotic fungus"/>
    <property type="evidence" value="ECO:0007669"/>
    <property type="project" value="UniProtKB-ARBA"/>
</dbReference>
<dbReference type="GO" id="GO:0009055">
    <property type="term" value="F:electron transfer activity"/>
    <property type="evidence" value="ECO:0007669"/>
    <property type="project" value="InterPro"/>
</dbReference>
<dbReference type="PANTHER" id="PTHR33021">
    <property type="entry name" value="BLUE COPPER PROTEIN"/>
    <property type="match status" value="1"/>
</dbReference>
<organism evidence="14 15">
    <name type="scientific">Fraxinus pennsylvanica</name>
    <dbReference type="NCBI Taxonomy" id="56036"/>
    <lineage>
        <taxon>Eukaryota</taxon>
        <taxon>Viridiplantae</taxon>
        <taxon>Streptophyta</taxon>
        <taxon>Embryophyta</taxon>
        <taxon>Tracheophyta</taxon>
        <taxon>Spermatophyta</taxon>
        <taxon>Magnoliopsida</taxon>
        <taxon>eudicotyledons</taxon>
        <taxon>Gunneridae</taxon>
        <taxon>Pentapetalae</taxon>
        <taxon>asterids</taxon>
        <taxon>lamiids</taxon>
        <taxon>Lamiales</taxon>
        <taxon>Oleaceae</taxon>
        <taxon>Oleeae</taxon>
        <taxon>Fraxinus</taxon>
    </lineage>
</organism>
<protein>
    <recommendedName>
        <fullName evidence="13">Phytocyanin domain-containing protein</fullName>
    </recommendedName>
</protein>
<evidence type="ECO:0000259" key="13">
    <source>
        <dbReference type="PROSITE" id="PS51485"/>
    </source>
</evidence>
<evidence type="ECO:0000256" key="10">
    <source>
        <dbReference type="ARBA" id="ARBA00023157"/>
    </source>
</evidence>
<dbReference type="InterPro" id="IPR003245">
    <property type="entry name" value="Phytocyanin_dom"/>
</dbReference>
<dbReference type="CDD" id="cd04216">
    <property type="entry name" value="Phytocyanin"/>
    <property type="match status" value="1"/>
</dbReference>
<accession>A0AAD2ECP0</accession>
<evidence type="ECO:0000256" key="3">
    <source>
        <dbReference type="ARBA" id="ARBA00022692"/>
    </source>
</evidence>
<dbReference type="GO" id="GO:0046872">
    <property type="term" value="F:metal ion binding"/>
    <property type="evidence" value="ECO:0007669"/>
    <property type="project" value="UniProtKB-KW"/>
</dbReference>
<gene>
    <name evidence="14" type="ORF">FPE_LOCUS31928</name>
</gene>
<evidence type="ECO:0000256" key="5">
    <source>
        <dbReference type="ARBA" id="ARBA00022729"/>
    </source>
</evidence>
<keyword evidence="3" id="KW-0812">Transmembrane</keyword>
<dbReference type="AlphaFoldDB" id="A0AAD2ECP0"/>
<dbReference type="Pfam" id="PF02298">
    <property type="entry name" value="Cu_bind_like"/>
    <property type="match status" value="1"/>
</dbReference>
<feature type="signal peptide" evidence="12">
    <location>
        <begin position="1"/>
        <end position="21"/>
    </location>
</feature>
<keyword evidence="5 12" id="KW-0732">Signal</keyword>
<sequence length="162" mass="16942">MASKAFLIAILVAMVAAPSMATEHMVGGDAGWKVGVNYTVWAAGKKFYVGDTLMFMYQNGSDNVLKVDGPSFQKCVASNTTGLLTSGNDVITLAKQGKKWYISTVEDHCSKGVKLVITVAPAPAPAPLPPQSPGSSGASKISPFKSCMLIVAALVVFKMVLS</sequence>
<keyword evidence="11" id="KW-0325">Glycoprotein</keyword>
<keyword evidence="8" id="KW-0186">Copper</keyword>
<dbReference type="SUPFAM" id="SSF49503">
    <property type="entry name" value="Cupredoxins"/>
    <property type="match status" value="1"/>
</dbReference>
<evidence type="ECO:0000313" key="15">
    <source>
        <dbReference type="Proteomes" id="UP000834106"/>
    </source>
</evidence>
<evidence type="ECO:0000256" key="6">
    <source>
        <dbReference type="ARBA" id="ARBA00022982"/>
    </source>
</evidence>
<keyword evidence="15" id="KW-1185">Reference proteome</keyword>
<evidence type="ECO:0000256" key="11">
    <source>
        <dbReference type="ARBA" id="ARBA00023180"/>
    </source>
</evidence>
<evidence type="ECO:0000256" key="1">
    <source>
        <dbReference type="ARBA" id="ARBA00004479"/>
    </source>
</evidence>
<dbReference type="FunFam" id="2.60.40.420:FF:000067">
    <property type="entry name" value="Cupredoxin superfamily protein"/>
    <property type="match status" value="1"/>
</dbReference>
<proteinExistence type="predicted"/>
<evidence type="ECO:0000256" key="2">
    <source>
        <dbReference type="ARBA" id="ARBA00022448"/>
    </source>
</evidence>
<evidence type="ECO:0000256" key="4">
    <source>
        <dbReference type="ARBA" id="ARBA00022723"/>
    </source>
</evidence>
<keyword evidence="10" id="KW-1015">Disulfide bond</keyword>
<dbReference type="Gene3D" id="2.60.40.420">
    <property type="entry name" value="Cupredoxins - blue copper proteins"/>
    <property type="match status" value="1"/>
</dbReference>
<comment type="subcellular location">
    <subcellularLocation>
        <location evidence="1">Membrane</location>
        <topology evidence="1">Single-pass type I membrane protein</topology>
    </subcellularLocation>
</comment>
<dbReference type="PANTHER" id="PTHR33021:SF533">
    <property type="entry name" value="PHYTOCYANIN DOMAIN-CONTAINING PROTEIN"/>
    <property type="match status" value="1"/>
</dbReference>
<dbReference type="PROSITE" id="PS51485">
    <property type="entry name" value="PHYTOCYANIN"/>
    <property type="match status" value="1"/>
</dbReference>
<name>A0AAD2ECP0_9LAMI</name>
<evidence type="ECO:0000313" key="14">
    <source>
        <dbReference type="EMBL" id="CAI9784498.1"/>
    </source>
</evidence>
<feature type="chain" id="PRO_5042178293" description="Phytocyanin domain-containing protein" evidence="12">
    <location>
        <begin position="22"/>
        <end position="162"/>
    </location>
</feature>
<dbReference type="InterPro" id="IPR039391">
    <property type="entry name" value="Phytocyanin-like"/>
</dbReference>
<feature type="domain" description="Phytocyanin" evidence="13">
    <location>
        <begin position="22"/>
        <end position="121"/>
    </location>
</feature>
<dbReference type="EMBL" id="OU503056">
    <property type="protein sequence ID" value="CAI9784498.1"/>
    <property type="molecule type" value="Genomic_DNA"/>
</dbReference>
<evidence type="ECO:0000256" key="7">
    <source>
        <dbReference type="ARBA" id="ARBA00022989"/>
    </source>
</evidence>
<dbReference type="InterPro" id="IPR008972">
    <property type="entry name" value="Cupredoxin"/>
</dbReference>
<evidence type="ECO:0000256" key="12">
    <source>
        <dbReference type="SAM" id="SignalP"/>
    </source>
</evidence>
<dbReference type="GO" id="GO:0005886">
    <property type="term" value="C:plasma membrane"/>
    <property type="evidence" value="ECO:0007669"/>
    <property type="project" value="TreeGrafter"/>
</dbReference>
<evidence type="ECO:0000256" key="8">
    <source>
        <dbReference type="ARBA" id="ARBA00023008"/>
    </source>
</evidence>
<keyword evidence="6" id="KW-0249">Electron transport</keyword>
<keyword evidence="7" id="KW-1133">Transmembrane helix</keyword>